<accession>A0A699UQZ7</accession>
<protein>
    <submittedName>
        <fullName evidence="1">Uncharacterized protein</fullName>
    </submittedName>
</protein>
<feature type="non-terminal residue" evidence="1">
    <location>
        <position position="168"/>
    </location>
</feature>
<feature type="non-terminal residue" evidence="1">
    <location>
        <position position="1"/>
    </location>
</feature>
<comment type="caution">
    <text evidence="1">The sequence shown here is derived from an EMBL/GenBank/DDBJ whole genome shotgun (WGS) entry which is preliminary data.</text>
</comment>
<organism evidence="1">
    <name type="scientific">Tanacetum cinerariifolium</name>
    <name type="common">Dalmatian daisy</name>
    <name type="synonym">Chrysanthemum cinerariifolium</name>
    <dbReference type="NCBI Taxonomy" id="118510"/>
    <lineage>
        <taxon>Eukaryota</taxon>
        <taxon>Viridiplantae</taxon>
        <taxon>Streptophyta</taxon>
        <taxon>Embryophyta</taxon>
        <taxon>Tracheophyta</taxon>
        <taxon>Spermatophyta</taxon>
        <taxon>Magnoliopsida</taxon>
        <taxon>eudicotyledons</taxon>
        <taxon>Gunneridae</taxon>
        <taxon>Pentapetalae</taxon>
        <taxon>asterids</taxon>
        <taxon>campanulids</taxon>
        <taxon>Asterales</taxon>
        <taxon>Asteraceae</taxon>
        <taxon>Asteroideae</taxon>
        <taxon>Anthemideae</taxon>
        <taxon>Anthemidinae</taxon>
        <taxon>Tanacetum</taxon>
    </lineage>
</organism>
<proteinExistence type="predicted"/>
<dbReference type="AlphaFoldDB" id="A0A699UQZ7"/>
<gene>
    <name evidence="1" type="ORF">Tci_896462</name>
</gene>
<name>A0A699UQZ7_TANCI</name>
<evidence type="ECO:0000313" key="1">
    <source>
        <dbReference type="EMBL" id="GFD24493.1"/>
    </source>
</evidence>
<sequence length="168" mass="18299">EVKVEKVVSTAEVTTTSATTTTVDELTLAQTLIEINAAKPKAVITAATTTDVTRPKTGVRFDSQVNDKYQTGKGYHAVPPSYTGNFLPPKPDLILANVDEYVSEFVTSVPTVATNEAKTTKSKPKSISEPLIEDWVSDSANENETDTKSKHREPIFAKVEFVKPNEIT</sequence>
<dbReference type="EMBL" id="BKCJ011352891">
    <property type="protein sequence ID" value="GFD24493.1"/>
    <property type="molecule type" value="Genomic_DNA"/>
</dbReference>
<reference evidence="1" key="1">
    <citation type="journal article" date="2019" name="Sci. Rep.">
        <title>Draft genome of Tanacetum cinerariifolium, the natural source of mosquito coil.</title>
        <authorList>
            <person name="Yamashiro T."/>
            <person name="Shiraishi A."/>
            <person name="Satake H."/>
            <person name="Nakayama K."/>
        </authorList>
    </citation>
    <scope>NUCLEOTIDE SEQUENCE</scope>
</reference>